<organism evidence="1 2">
    <name type="scientific">Carnegiea gigantea</name>
    <dbReference type="NCBI Taxonomy" id="171969"/>
    <lineage>
        <taxon>Eukaryota</taxon>
        <taxon>Viridiplantae</taxon>
        <taxon>Streptophyta</taxon>
        <taxon>Embryophyta</taxon>
        <taxon>Tracheophyta</taxon>
        <taxon>Spermatophyta</taxon>
        <taxon>Magnoliopsida</taxon>
        <taxon>eudicotyledons</taxon>
        <taxon>Gunneridae</taxon>
        <taxon>Pentapetalae</taxon>
        <taxon>Caryophyllales</taxon>
        <taxon>Cactineae</taxon>
        <taxon>Cactaceae</taxon>
        <taxon>Cactoideae</taxon>
        <taxon>Echinocereeae</taxon>
        <taxon>Carnegiea</taxon>
    </lineage>
</organism>
<dbReference type="Proteomes" id="UP001153076">
    <property type="component" value="Unassembled WGS sequence"/>
</dbReference>
<dbReference type="AlphaFoldDB" id="A0A9Q1GKT3"/>
<gene>
    <name evidence="1" type="ORF">Cgig2_033805</name>
</gene>
<name>A0A9Q1GKT3_9CARY</name>
<evidence type="ECO:0000313" key="2">
    <source>
        <dbReference type="Proteomes" id="UP001153076"/>
    </source>
</evidence>
<evidence type="ECO:0000313" key="1">
    <source>
        <dbReference type="EMBL" id="KAJ8420915.1"/>
    </source>
</evidence>
<dbReference type="EMBL" id="JAKOGI010003053">
    <property type="protein sequence ID" value="KAJ8420915.1"/>
    <property type="molecule type" value="Genomic_DNA"/>
</dbReference>
<comment type="caution">
    <text evidence="1">The sequence shown here is derived from an EMBL/GenBank/DDBJ whole genome shotgun (WGS) entry which is preliminary data.</text>
</comment>
<proteinExistence type="predicted"/>
<keyword evidence="2" id="KW-1185">Reference proteome</keyword>
<reference evidence="1" key="1">
    <citation type="submission" date="2022-04" db="EMBL/GenBank/DDBJ databases">
        <title>Carnegiea gigantea Genome sequencing and assembly v2.</title>
        <authorList>
            <person name="Copetti D."/>
            <person name="Sanderson M.J."/>
            <person name="Burquez A."/>
            <person name="Wojciechowski M.F."/>
        </authorList>
    </citation>
    <scope>NUCLEOTIDE SEQUENCE</scope>
    <source>
        <strain evidence="1">SGP5-SGP5p</strain>
        <tissue evidence="1">Aerial part</tissue>
    </source>
</reference>
<sequence length="215" mass="24416">MKLSTITAQTSPTALSTHLASCGLATDETPEAIHLLNAPPPWRRVTFSSFSQIEPLRVKCNMKTTVARSIYLPSKLNLIYRRIQGKLKELRAKKELLVSCLETIIMSLLGPIVCMYKEIPDSTSSLPRSTREVSHGIIEGILQLFNKEKPEEGLRCHFTKRSKRLSIEKDNAKYNSIRKKNNNKASQRGFYVLTASQQWESRVNRSQILRGDKKS</sequence>
<accession>A0A9Q1GKT3</accession>
<protein>
    <submittedName>
        <fullName evidence="1">Uncharacterized protein</fullName>
    </submittedName>
</protein>